<reference evidence="2 3" key="1">
    <citation type="submission" date="2012-06" db="EMBL/GenBank/DDBJ databases">
        <title>The complete chromosome of genome of Turneriella parva DSM 21527.</title>
        <authorList>
            <consortium name="US DOE Joint Genome Institute (JGI-PGF)"/>
            <person name="Lucas S."/>
            <person name="Han J."/>
            <person name="Lapidus A."/>
            <person name="Bruce D."/>
            <person name="Goodwin L."/>
            <person name="Pitluck S."/>
            <person name="Peters L."/>
            <person name="Kyrpides N."/>
            <person name="Mavromatis K."/>
            <person name="Ivanova N."/>
            <person name="Mikhailova N."/>
            <person name="Chertkov O."/>
            <person name="Detter J.C."/>
            <person name="Tapia R."/>
            <person name="Han C."/>
            <person name="Land M."/>
            <person name="Hauser L."/>
            <person name="Markowitz V."/>
            <person name="Cheng J.-F."/>
            <person name="Hugenholtz P."/>
            <person name="Woyke T."/>
            <person name="Wu D."/>
            <person name="Gronow S."/>
            <person name="Wellnitz S."/>
            <person name="Brambilla E."/>
            <person name="Klenk H.-P."/>
            <person name="Eisen J.A."/>
        </authorList>
    </citation>
    <scope>NUCLEOTIDE SEQUENCE [LARGE SCALE GENOMIC DNA]</scope>
    <source>
        <strain evidence="3">ATCC BAA-1111 / DSM 21527 / NCTC 11395 / H</strain>
    </source>
</reference>
<dbReference type="KEGG" id="tpx:Turpa_3105"/>
<dbReference type="EMBL" id="CP002959">
    <property type="protein sequence ID" value="AFM13744.1"/>
    <property type="molecule type" value="Genomic_DNA"/>
</dbReference>
<feature type="transmembrane region" description="Helical" evidence="1">
    <location>
        <begin position="91"/>
        <end position="112"/>
    </location>
</feature>
<dbReference type="RefSeq" id="WP_014804244.1">
    <property type="nucleotide sequence ID" value="NC_018020.1"/>
</dbReference>
<dbReference type="Proteomes" id="UP000006048">
    <property type="component" value="Chromosome"/>
</dbReference>
<dbReference type="OrthoDB" id="345469at2"/>
<sequence length="163" mass="18465">MALYLAALIVHITCTAIWIGGNVFFVSLIRLLSRRAEFAELRGKIIYAYVMAYRLATYVLFTLILLSGLYLVENRGMLNAQLWQTPTGKMALAKLVLFTALMALQLFHDFVFGPKSFVSEGNRVLMRESHRRSNRIIGQTVFLLSLLMLVFGVLLSRGVSVFR</sequence>
<keyword evidence="1" id="KW-0812">Transmembrane</keyword>
<evidence type="ECO:0000313" key="3">
    <source>
        <dbReference type="Proteomes" id="UP000006048"/>
    </source>
</evidence>
<protein>
    <recommendedName>
        <fullName evidence="4">Copper resistance protein D domain-containing protein</fullName>
    </recommendedName>
</protein>
<keyword evidence="1" id="KW-1133">Transmembrane helix</keyword>
<proteinExistence type="predicted"/>
<evidence type="ECO:0000313" key="2">
    <source>
        <dbReference type="EMBL" id="AFM13744.1"/>
    </source>
</evidence>
<organism evidence="2 3">
    <name type="scientific">Turneriella parva (strain ATCC BAA-1111 / DSM 21527 / NCTC 11395 / H)</name>
    <name type="common">Leptospira parva</name>
    <dbReference type="NCBI Taxonomy" id="869212"/>
    <lineage>
        <taxon>Bacteria</taxon>
        <taxon>Pseudomonadati</taxon>
        <taxon>Spirochaetota</taxon>
        <taxon>Spirochaetia</taxon>
        <taxon>Leptospirales</taxon>
        <taxon>Leptospiraceae</taxon>
        <taxon>Turneriella</taxon>
    </lineage>
</organism>
<feature type="transmembrane region" description="Helical" evidence="1">
    <location>
        <begin position="133"/>
        <end position="155"/>
    </location>
</feature>
<feature type="transmembrane region" description="Helical" evidence="1">
    <location>
        <begin position="45"/>
        <end position="71"/>
    </location>
</feature>
<gene>
    <name evidence="2" type="ordered locus">Turpa_3105</name>
</gene>
<evidence type="ECO:0008006" key="4">
    <source>
        <dbReference type="Google" id="ProtNLM"/>
    </source>
</evidence>
<dbReference type="HOGENOM" id="CLU_1626355_0_0_12"/>
<evidence type="ECO:0000256" key="1">
    <source>
        <dbReference type="SAM" id="Phobius"/>
    </source>
</evidence>
<name>I4B8Y7_TURPD</name>
<keyword evidence="1" id="KW-0472">Membrane</keyword>
<keyword evidence="3" id="KW-1185">Reference proteome</keyword>
<dbReference type="AlphaFoldDB" id="I4B8Y7"/>
<dbReference type="STRING" id="869212.Turpa_3105"/>
<feature type="transmembrane region" description="Helical" evidence="1">
    <location>
        <begin position="6"/>
        <end position="33"/>
    </location>
</feature>
<accession>I4B8Y7</accession>